<dbReference type="Proteomes" id="UP000188268">
    <property type="component" value="Unassembled WGS sequence"/>
</dbReference>
<reference evidence="1 2" key="1">
    <citation type="submission" date="2013-09" db="EMBL/GenBank/DDBJ databases">
        <title>Corchorus capsularis genome sequencing.</title>
        <authorList>
            <person name="Alam M."/>
            <person name="Haque M.S."/>
            <person name="Islam M.S."/>
            <person name="Emdad E.M."/>
            <person name="Islam M.M."/>
            <person name="Ahmed B."/>
            <person name="Halim A."/>
            <person name="Hossen Q.M.M."/>
            <person name="Hossain M.Z."/>
            <person name="Ahmed R."/>
            <person name="Khan M.M."/>
            <person name="Islam R."/>
            <person name="Rashid M.M."/>
            <person name="Khan S.A."/>
            <person name="Rahman M.S."/>
            <person name="Alam M."/>
        </authorList>
    </citation>
    <scope>NUCLEOTIDE SEQUENCE [LARGE SCALE GENOMIC DNA]</scope>
    <source>
        <strain evidence="2">cv. CVL-1</strain>
        <tissue evidence="1">Whole seedling</tissue>
    </source>
</reference>
<dbReference type="OrthoDB" id="6500128at2759"/>
<dbReference type="STRING" id="210143.A0A1R3IZP9"/>
<proteinExistence type="predicted"/>
<dbReference type="Gramene" id="OMO88043">
    <property type="protein sequence ID" value="OMO88043"/>
    <property type="gene ID" value="CCACVL1_08569"/>
</dbReference>
<keyword evidence="2" id="KW-1185">Reference proteome</keyword>
<organism evidence="1 2">
    <name type="scientific">Corchorus capsularis</name>
    <name type="common">Jute</name>
    <dbReference type="NCBI Taxonomy" id="210143"/>
    <lineage>
        <taxon>Eukaryota</taxon>
        <taxon>Viridiplantae</taxon>
        <taxon>Streptophyta</taxon>
        <taxon>Embryophyta</taxon>
        <taxon>Tracheophyta</taxon>
        <taxon>Spermatophyta</taxon>
        <taxon>Magnoliopsida</taxon>
        <taxon>eudicotyledons</taxon>
        <taxon>Gunneridae</taxon>
        <taxon>Pentapetalae</taxon>
        <taxon>rosids</taxon>
        <taxon>malvids</taxon>
        <taxon>Malvales</taxon>
        <taxon>Malvaceae</taxon>
        <taxon>Grewioideae</taxon>
        <taxon>Apeibeae</taxon>
        <taxon>Corchorus</taxon>
    </lineage>
</organism>
<gene>
    <name evidence="1" type="ORF">CCACVL1_08569</name>
</gene>
<name>A0A1R3IZP9_COCAP</name>
<evidence type="ECO:0000313" key="2">
    <source>
        <dbReference type="Proteomes" id="UP000188268"/>
    </source>
</evidence>
<evidence type="ECO:0000313" key="1">
    <source>
        <dbReference type="EMBL" id="OMO88043.1"/>
    </source>
</evidence>
<sequence>MASFIMRCLQFEADVAVGLGTSNLTNAQVRSRVVKALDAVGMAAGGSRNGGHTDIVDEPILDMDGCDSKNPLAAVDYVEDLYAHYRKMESFGFVSPNYMAQQLQL</sequence>
<comment type="caution">
    <text evidence="1">The sequence shown here is derived from an EMBL/GenBank/DDBJ whole genome shotgun (WGS) entry which is preliminary data.</text>
</comment>
<accession>A0A1R3IZP9</accession>
<dbReference type="EMBL" id="AWWV01009094">
    <property type="protein sequence ID" value="OMO88043.1"/>
    <property type="molecule type" value="Genomic_DNA"/>
</dbReference>
<protein>
    <submittedName>
        <fullName evidence="1">Putative cyclin B</fullName>
    </submittedName>
</protein>
<dbReference type="AlphaFoldDB" id="A0A1R3IZP9"/>